<organism evidence="4 5">
    <name type="scientific">Coemansia brasiliensis</name>
    <dbReference type="NCBI Taxonomy" id="2650707"/>
    <lineage>
        <taxon>Eukaryota</taxon>
        <taxon>Fungi</taxon>
        <taxon>Fungi incertae sedis</taxon>
        <taxon>Zoopagomycota</taxon>
        <taxon>Kickxellomycotina</taxon>
        <taxon>Kickxellomycetes</taxon>
        <taxon>Kickxellales</taxon>
        <taxon>Kickxellaceae</taxon>
        <taxon>Coemansia</taxon>
    </lineage>
</organism>
<dbReference type="GO" id="GO:0005737">
    <property type="term" value="C:cytoplasm"/>
    <property type="evidence" value="ECO:0007669"/>
    <property type="project" value="UniProtKB-ARBA"/>
</dbReference>
<dbReference type="Gene3D" id="3.40.50.300">
    <property type="entry name" value="P-loop containing nucleotide triphosphate hydrolases"/>
    <property type="match status" value="1"/>
</dbReference>
<reference evidence="4" key="1">
    <citation type="submission" date="2022-07" db="EMBL/GenBank/DDBJ databases">
        <title>Phylogenomic reconstructions and comparative analyses of Kickxellomycotina fungi.</title>
        <authorList>
            <person name="Reynolds N.K."/>
            <person name="Stajich J.E."/>
            <person name="Barry K."/>
            <person name="Grigoriev I.V."/>
            <person name="Crous P."/>
            <person name="Smith M.E."/>
        </authorList>
    </citation>
    <scope>NUCLEOTIDE SEQUENCE</scope>
    <source>
        <strain evidence="4">NRRL 1566</strain>
    </source>
</reference>
<gene>
    <name evidence="4" type="primary">CAB5</name>
    <name evidence="4" type="ORF">IWW36_001436</name>
</gene>
<dbReference type="EMBL" id="JANBUW010000019">
    <property type="protein sequence ID" value="KAJ2851009.1"/>
    <property type="molecule type" value="Genomic_DNA"/>
</dbReference>
<accession>A0A9W8IGP8</accession>
<keyword evidence="3" id="KW-0067">ATP-binding</keyword>
<dbReference type="FunFam" id="3.40.50.300:FF:000485">
    <property type="entry name" value="Dephospho-CoA kinase CAB5"/>
    <property type="match status" value="1"/>
</dbReference>
<dbReference type="PROSITE" id="PS51219">
    <property type="entry name" value="DPCK"/>
    <property type="match status" value="1"/>
</dbReference>
<dbReference type="HAMAP" id="MF_00376">
    <property type="entry name" value="Dephospho_CoA_kinase"/>
    <property type="match status" value="1"/>
</dbReference>
<dbReference type="NCBIfam" id="TIGR00152">
    <property type="entry name" value="dephospho-CoA kinase"/>
    <property type="match status" value="1"/>
</dbReference>
<dbReference type="AlphaFoldDB" id="A0A9W8IGP8"/>
<dbReference type="PANTHER" id="PTHR10695">
    <property type="entry name" value="DEPHOSPHO-COA KINASE-RELATED"/>
    <property type="match status" value="1"/>
</dbReference>
<dbReference type="PANTHER" id="PTHR10695:SF46">
    <property type="entry name" value="BIFUNCTIONAL COENZYME A SYNTHASE-RELATED"/>
    <property type="match status" value="1"/>
</dbReference>
<protein>
    <submittedName>
        <fullName evidence="4">Dephospho-CoA kinase</fullName>
        <ecNumber evidence="4">2.7.1.24</ecNumber>
    </submittedName>
</protein>
<dbReference type="Pfam" id="PF01121">
    <property type="entry name" value="CoaE"/>
    <property type="match status" value="1"/>
</dbReference>
<dbReference type="Proteomes" id="UP001139887">
    <property type="component" value="Unassembled WGS sequence"/>
</dbReference>
<evidence type="ECO:0000256" key="2">
    <source>
        <dbReference type="ARBA" id="ARBA00022741"/>
    </source>
</evidence>
<dbReference type="CDD" id="cd02022">
    <property type="entry name" value="DPCK"/>
    <property type="match status" value="1"/>
</dbReference>
<comment type="caution">
    <text evidence="4">The sequence shown here is derived from an EMBL/GenBank/DDBJ whole genome shotgun (WGS) entry which is preliminary data.</text>
</comment>
<dbReference type="SUPFAM" id="SSF52540">
    <property type="entry name" value="P-loop containing nucleoside triphosphate hydrolases"/>
    <property type="match status" value="1"/>
</dbReference>
<keyword evidence="4" id="KW-0808">Transferase</keyword>
<dbReference type="GO" id="GO:0015937">
    <property type="term" value="P:coenzyme A biosynthetic process"/>
    <property type="evidence" value="ECO:0007669"/>
    <property type="project" value="InterPro"/>
</dbReference>
<comment type="similarity">
    <text evidence="1">Belongs to the CoaE family.</text>
</comment>
<evidence type="ECO:0000256" key="3">
    <source>
        <dbReference type="ARBA" id="ARBA00022840"/>
    </source>
</evidence>
<keyword evidence="4" id="KW-0418">Kinase</keyword>
<evidence type="ECO:0000313" key="4">
    <source>
        <dbReference type="EMBL" id="KAJ2851009.1"/>
    </source>
</evidence>
<name>A0A9W8IGP8_9FUNG</name>
<dbReference type="OrthoDB" id="247245at2759"/>
<keyword evidence="2" id="KW-0547">Nucleotide-binding</keyword>
<dbReference type="EC" id="2.7.1.24" evidence="4"/>
<dbReference type="GO" id="GO:0004140">
    <property type="term" value="F:dephospho-CoA kinase activity"/>
    <property type="evidence" value="ECO:0007669"/>
    <property type="project" value="UniProtKB-EC"/>
</dbReference>
<evidence type="ECO:0000313" key="5">
    <source>
        <dbReference type="Proteomes" id="UP001139887"/>
    </source>
</evidence>
<evidence type="ECO:0000256" key="1">
    <source>
        <dbReference type="ARBA" id="ARBA00009018"/>
    </source>
</evidence>
<proteinExistence type="inferred from homology"/>
<dbReference type="GO" id="GO:0005524">
    <property type="term" value="F:ATP binding"/>
    <property type="evidence" value="ECO:0007669"/>
    <property type="project" value="UniProtKB-KW"/>
</dbReference>
<dbReference type="InterPro" id="IPR001977">
    <property type="entry name" value="Depp_CoAkinase"/>
</dbReference>
<keyword evidence="5" id="KW-1185">Reference proteome</keyword>
<sequence>MLVIGLTGGIATGKSTASSEFKALGVPVIDADEIARTALEPGQAPYAMVLKYFGASVLNEDQTIDRAKLGGIIFNDNDKRQLLNRCTHPYVRRQIIQQLLSLYVRGHPMCVLDVPLLFESGMDRMCGKTLVVSCSPEQQAERLIQRNQLSVQAAQARIAAQMPLQEKEQRATQVLDNQKSRDELCAQVRQVVRDWRPSALRTLASLAAPLGALVGLVCVRASWGLPTFCACSLWMVGSWCFF</sequence>
<dbReference type="InterPro" id="IPR027417">
    <property type="entry name" value="P-loop_NTPase"/>
</dbReference>